<gene>
    <name evidence="3" type="ORF">H3H36_11355</name>
</gene>
<evidence type="ECO:0000313" key="4">
    <source>
        <dbReference type="Proteomes" id="UP000566711"/>
    </source>
</evidence>
<dbReference type="SUPFAM" id="SSF51735">
    <property type="entry name" value="NAD(P)-binding Rossmann-fold domains"/>
    <property type="match status" value="2"/>
</dbReference>
<dbReference type="InterPro" id="IPR002347">
    <property type="entry name" value="SDR_fam"/>
</dbReference>
<dbReference type="FunFam" id="3.40.50.720:FF:000338">
    <property type="entry name" value="3-oxoacyl-ACP reductase FabG"/>
    <property type="match status" value="1"/>
</dbReference>
<reference evidence="3 4" key="1">
    <citation type="submission" date="2020-07" db="EMBL/GenBank/DDBJ databases">
        <title>Novel species isolated from subtropical streams in China.</title>
        <authorList>
            <person name="Lu H."/>
        </authorList>
    </citation>
    <scope>NUCLEOTIDE SEQUENCE [LARGE SCALE GENOMIC DNA]</scope>
    <source>
        <strain evidence="3 4">FT3S</strain>
    </source>
</reference>
<dbReference type="SMART" id="SM00822">
    <property type="entry name" value="PKS_KR"/>
    <property type="match status" value="1"/>
</dbReference>
<proteinExistence type="inferred from homology"/>
<evidence type="ECO:0000256" key="1">
    <source>
        <dbReference type="ARBA" id="ARBA00006484"/>
    </source>
</evidence>
<evidence type="ECO:0000259" key="2">
    <source>
        <dbReference type="SMART" id="SM00822"/>
    </source>
</evidence>
<dbReference type="Proteomes" id="UP000566711">
    <property type="component" value="Unassembled WGS sequence"/>
</dbReference>
<protein>
    <submittedName>
        <fullName evidence="3">3-oxoacyl-ACP reductase</fullName>
    </submittedName>
</protein>
<organism evidence="3 4">
    <name type="scientific">Rugamonas fusca</name>
    <dbReference type="NCBI Taxonomy" id="2758568"/>
    <lineage>
        <taxon>Bacteria</taxon>
        <taxon>Pseudomonadati</taxon>
        <taxon>Pseudomonadota</taxon>
        <taxon>Betaproteobacteria</taxon>
        <taxon>Burkholderiales</taxon>
        <taxon>Oxalobacteraceae</taxon>
        <taxon>Telluria group</taxon>
        <taxon>Rugamonas</taxon>
    </lineage>
</organism>
<comment type="caution">
    <text evidence="3">The sequence shown here is derived from an EMBL/GenBank/DDBJ whole genome shotgun (WGS) entry which is preliminary data.</text>
</comment>
<dbReference type="PRINTS" id="PR00080">
    <property type="entry name" value="SDRFAMILY"/>
</dbReference>
<dbReference type="RefSeq" id="WP_182217477.1">
    <property type="nucleotide sequence ID" value="NZ_JACEZS010000008.1"/>
</dbReference>
<dbReference type="PANTHER" id="PTHR42760">
    <property type="entry name" value="SHORT-CHAIN DEHYDROGENASES/REDUCTASES FAMILY MEMBER"/>
    <property type="match status" value="1"/>
</dbReference>
<dbReference type="GO" id="GO:0016616">
    <property type="term" value="F:oxidoreductase activity, acting on the CH-OH group of donors, NAD or NADP as acceptor"/>
    <property type="evidence" value="ECO:0007669"/>
    <property type="project" value="TreeGrafter"/>
</dbReference>
<accession>A0A7W2EHC2</accession>
<keyword evidence="4" id="KW-1185">Reference proteome</keyword>
<evidence type="ECO:0000313" key="3">
    <source>
        <dbReference type="EMBL" id="MBA5605956.1"/>
    </source>
</evidence>
<dbReference type="Gene3D" id="3.40.50.720">
    <property type="entry name" value="NAD(P)-binding Rossmann-like Domain"/>
    <property type="match status" value="2"/>
</dbReference>
<name>A0A7W2EHC2_9BURK</name>
<comment type="similarity">
    <text evidence="1">Belongs to the short-chain dehydrogenases/reductases (SDR) family.</text>
</comment>
<dbReference type="PANTHER" id="PTHR42760:SF78">
    <property type="entry name" value="3-OXOACYL-[ACYL-CARRIER-PROTEIN] REDUCTASE [NADH]"/>
    <property type="match status" value="1"/>
</dbReference>
<feature type="domain" description="Ketoreductase" evidence="2">
    <location>
        <begin position="213"/>
        <end position="389"/>
    </location>
</feature>
<dbReference type="Pfam" id="PF13561">
    <property type="entry name" value="adh_short_C2"/>
    <property type="match status" value="1"/>
</dbReference>
<sequence>MADMLIKLHRNPLTSRLVKALGVPNPVTLARADGGYAERPFEGKQALLCRSPGGYAADVLLHALADAGASHADRLPPDSTARADIVVMDATGCAAPADYRALYDAFHPIMRRIARNGRVLLVAASPADCTTPAALAVCRGMEGFVRSLAKELGPKGITVNQLYVERAALARLAGPLRFFCGVPSTYVTGQVLHVTAQATAPADTPFSKALAGKVALVTGAARGIGRATAERLAQEGATVVALDVPAAEEELRRVCVSFGGVPLAMDIASEAAPRELAGFLAERFGGVDIMVHNAGITRDRTLANMTAPQWDLVMQINLAAVMAIDAQLLQRGLVKQDGRIVCLSSVSGVAGNFGQTNYATSKAALIGYVAAQAPLLAARGICINAVAPGFIQTAMTDQMPFLTREIGRRLNSLKQAGLPRDVAELIAFLATPGACGITGNTVRVCGQGLIGA</sequence>
<dbReference type="PRINTS" id="PR00081">
    <property type="entry name" value="GDHRDH"/>
</dbReference>
<dbReference type="AlphaFoldDB" id="A0A7W2EHC2"/>
<dbReference type="NCBIfam" id="NF006110">
    <property type="entry name" value="PRK08261.1"/>
    <property type="match status" value="1"/>
</dbReference>
<dbReference type="PROSITE" id="PS00061">
    <property type="entry name" value="ADH_SHORT"/>
    <property type="match status" value="1"/>
</dbReference>
<dbReference type="InterPro" id="IPR036291">
    <property type="entry name" value="NAD(P)-bd_dom_sf"/>
</dbReference>
<dbReference type="EMBL" id="JACEZS010000008">
    <property type="protein sequence ID" value="MBA5605956.1"/>
    <property type="molecule type" value="Genomic_DNA"/>
</dbReference>
<dbReference type="InterPro" id="IPR020904">
    <property type="entry name" value="Sc_DH/Rdtase_CS"/>
</dbReference>
<dbReference type="InterPro" id="IPR057326">
    <property type="entry name" value="KR_dom"/>
</dbReference>